<protein>
    <recommendedName>
        <fullName evidence="3">Abortive phage infection protein</fullName>
    </recommendedName>
</protein>
<keyword evidence="2" id="KW-1185">Reference proteome</keyword>
<dbReference type="EMBL" id="AGWN01000001">
    <property type="protein sequence ID" value="EPD31567.1"/>
    <property type="molecule type" value="Genomic_DNA"/>
</dbReference>
<organism evidence="1 2">
    <name type="scientific">Gleimia europaea ACS-120-V-Col10b</name>
    <dbReference type="NCBI Taxonomy" id="883069"/>
    <lineage>
        <taxon>Bacteria</taxon>
        <taxon>Bacillati</taxon>
        <taxon>Actinomycetota</taxon>
        <taxon>Actinomycetes</taxon>
        <taxon>Actinomycetales</taxon>
        <taxon>Actinomycetaceae</taxon>
        <taxon>Gleimia</taxon>
    </lineage>
</organism>
<accession>A0A9W5VX08</accession>
<sequence length="283" mass="32282">MRTSNAMQLKSHIKQAAKTAGIPPQAMMQNYVLERLLERLALSSWRNHVIVKGGMLISSLMGVASRTTLDLDTTVTGITLTHDSAKRIFNDIASIDTKDNWSFHFDRTEEIRETDDYPGIRVHLRARYAPMSVPLTIDVTTGDQITPRAIEYEYQLLFDDRSIHLMAYPLETILAEKLETIIARGIANTRPRDFYDVHVLWKLNRNKCDLALLHSAIEATCKHRGSATDPSHWLSIIDEIEEDTLLFSIWTRYVKKNPYASGIDLLECCQTVREIISTLEKHG</sequence>
<dbReference type="AlphaFoldDB" id="A0A9W5VX08"/>
<dbReference type="InterPro" id="IPR014942">
    <property type="entry name" value="AbiEii"/>
</dbReference>
<dbReference type="OrthoDB" id="9808443at2"/>
<dbReference type="RefSeq" id="WP_016444677.1">
    <property type="nucleotide sequence ID" value="NZ_KE150266.1"/>
</dbReference>
<evidence type="ECO:0000313" key="1">
    <source>
        <dbReference type="EMBL" id="EPD31567.1"/>
    </source>
</evidence>
<reference evidence="1 2" key="1">
    <citation type="submission" date="2013-05" db="EMBL/GenBank/DDBJ databases">
        <title>The Genome Sequence of Actinomyces europaeus ACS-120-V-COL10B.</title>
        <authorList>
            <consortium name="The Broad Institute Genomics Platform"/>
            <person name="Earl A."/>
            <person name="Ward D."/>
            <person name="Feldgarden M."/>
            <person name="Gevers D."/>
            <person name="Saerens B."/>
            <person name="Vaneechoutte M."/>
            <person name="Walker B."/>
            <person name="Young S."/>
            <person name="Zeng Q."/>
            <person name="Gargeya S."/>
            <person name="Fitzgerald M."/>
            <person name="Haas B."/>
            <person name="Abouelleil A."/>
            <person name="Allen A.W."/>
            <person name="Alvarado L."/>
            <person name="Arachchi H.M."/>
            <person name="Berlin A.M."/>
            <person name="Chapman S.B."/>
            <person name="Gainer-Dewar J."/>
            <person name="Goldberg J."/>
            <person name="Griggs A."/>
            <person name="Gujja S."/>
            <person name="Hansen M."/>
            <person name="Howarth C."/>
            <person name="Imamovic A."/>
            <person name="Ireland A."/>
            <person name="Larimer J."/>
            <person name="McCowan C."/>
            <person name="Murphy C."/>
            <person name="Pearson M."/>
            <person name="Poon T.W."/>
            <person name="Priest M."/>
            <person name="Roberts A."/>
            <person name="Saif S."/>
            <person name="Shea T."/>
            <person name="Sisk P."/>
            <person name="Sykes S."/>
            <person name="Wortman J."/>
            <person name="Nusbaum C."/>
            <person name="Birren B."/>
        </authorList>
    </citation>
    <scope>NUCLEOTIDE SEQUENCE [LARGE SCALE GENOMIC DNA]</scope>
    <source>
        <strain evidence="1 2">ACS-120-V-Col10b</strain>
    </source>
</reference>
<gene>
    <name evidence="1" type="ORF">HMPREF9238_01343</name>
</gene>
<evidence type="ECO:0000313" key="2">
    <source>
        <dbReference type="Proteomes" id="UP000014387"/>
    </source>
</evidence>
<dbReference type="Proteomes" id="UP000014387">
    <property type="component" value="Unassembled WGS sequence"/>
</dbReference>
<name>A0A9W5VX08_9ACTO</name>
<proteinExistence type="predicted"/>
<dbReference type="Pfam" id="PF08843">
    <property type="entry name" value="AbiEii"/>
    <property type="match status" value="1"/>
</dbReference>
<evidence type="ECO:0008006" key="3">
    <source>
        <dbReference type="Google" id="ProtNLM"/>
    </source>
</evidence>
<comment type="caution">
    <text evidence="1">The sequence shown here is derived from an EMBL/GenBank/DDBJ whole genome shotgun (WGS) entry which is preliminary data.</text>
</comment>